<protein>
    <submittedName>
        <fullName evidence="1">Uncharacterized protein</fullName>
    </submittedName>
</protein>
<proteinExistence type="predicted"/>
<dbReference type="EMBL" id="CM039435">
    <property type="protein sequence ID" value="KAI4318125.1"/>
    <property type="molecule type" value="Genomic_DNA"/>
</dbReference>
<keyword evidence="2" id="KW-1185">Reference proteome</keyword>
<sequence length="81" mass="9417">MESLKISDESPHLARCLDWVIWLEESAEELKVPILNTENQMDSVFLLSSCFYLVIDLVVETYRVFNCSVIQLNSAETDIYR</sequence>
<dbReference type="Proteomes" id="UP000828941">
    <property type="component" value="Chromosome 10"/>
</dbReference>
<organism evidence="1 2">
    <name type="scientific">Bauhinia variegata</name>
    <name type="common">Purple orchid tree</name>
    <name type="synonym">Phanera variegata</name>
    <dbReference type="NCBI Taxonomy" id="167791"/>
    <lineage>
        <taxon>Eukaryota</taxon>
        <taxon>Viridiplantae</taxon>
        <taxon>Streptophyta</taxon>
        <taxon>Embryophyta</taxon>
        <taxon>Tracheophyta</taxon>
        <taxon>Spermatophyta</taxon>
        <taxon>Magnoliopsida</taxon>
        <taxon>eudicotyledons</taxon>
        <taxon>Gunneridae</taxon>
        <taxon>Pentapetalae</taxon>
        <taxon>rosids</taxon>
        <taxon>fabids</taxon>
        <taxon>Fabales</taxon>
        <taxon>Fabaceae</taxon>
        <taxon>Cercidoideae</taxon>
        <taxon>Cercideae</taxon>
        <taxon>Bauhiniinae</taxon>
        <taxon>Bauhinia</taxon>
    </lineage>
</organism>
<reference evidence="1 2" key="1">
    <citation type="journal article" date="2022" name="DNA Res.">
        <title>Chromosomal-level genome assembly of the orchid tree Bauhinia variegata (Leguminosae; Cercidoideae) supports the allotetraploid origin hypothesis of Bauhinia.</title>
        <authorList>
            <person name="Zhong Y."/>
            <person name="Chen Y."/>
            <person name="Zheng D."/>
            <person name="Pang J."/>
            <person name="Liu Y."/>
            <person name="Luo S."/>
            <person name="Meng S."/>
            <person name="Qian L."/>
            <person name="Wei D."/>
            <person name="Dai S."/>
            <person name="Zhou R."/>
        </authorList>
    </citation>
    <scope>NUCLEOTIDE SEQUENCE [LARGE SCALE GENOMIC DNA]</scope>
    <source>
        <strain evidence="1">BV-YZ2020</strain>
    </source>
</reference>
<accession>A0ACB9M5S6</accession>
<gene>
    <name evidence="1" type="ORF">L6164_025932</name>
</gene>
<evidence type="ECO:0000313" key="1">
    <source>
        <dbReference type="EMBL" id="KAI4318125.1"/>
    </source>
</evidence>
<comment type="caution">
    <text evidence="1">The sequence shown here is derived from an EMBL/GenBank/DDBJ whole genome shotgun (WGS) entry which is preliminary data.</text>
</comment>
<name>A0ACB9M5S6_BAUVA</name>
<evidence type="ECO:0000313" key="2">
    <source>
        <dbReference type="Proteomes" id="UP000828941"/>
    </source>
</evidence>